<feature type="compositionally biased region" description="Low complexity" evidence="1">
    <location>
        <begin position="16"/>
        <end position="26"/>
    </location>
</feature>
<evidence type="ECO:0000313" key="2">
    <source>
        <dbReference type="EMBL" id="EKN40553.1"/>
    </source>
</evidence>
<dbReference type="EMBL" id="AMXI01001152">
    <property type="protein sequence ID" value="EKN40553.1"/>
    <property type="molecule type" value="Genomic_DNA"/>
</dbReference>
<evidence type="ECO:0000313" key="3">
    <source>
        <dbReference type="Proteomes" id="UP000011944"/>
    </source>
</evidence>
<reference evidence="2 3" key="2">
    <citation type="submission" date="2013-03" db="EMBL/GenBank/DDBJ databases">
        <title>Diversity in Clostridium botulinum.</title>
        <authorList>
            <person name="Timme R.E."/>
            <person name="Allard M."/>
            <person name="Luo Y."/>
            <person name="Strain E."/>
            <person name="Gonzalez-Escalona N."/>
            <person name="Brown E."/>
        </authorList>
    </citation>
    <scope>NUCLEOTIDE SEQUENCE [LARGE SCALE GENOMIC DNA]</scope>
    <source>
        <strain evidence="2 3">CFSAN001627</strain>
    </source>
</reference>
<dbReference type="Proteomes" id="UP000011944">
    <property type="component" value="Unassembled WGS sequence"/>
</dbReference>
<feature type="region of interest" description="Disordered" evidence="1">
    <location>
        <begin position="1"/>
        <end position="31"/>
    </location>
</feature>
<reference evidence="2 3" key="1">
    <citation type="submission" date="2012-10" db="EMBL/GenBank/DDBJ databases">
        <authorList>
            <person name="Strain E.A."/>
            <person name="Brown E."/>
            <person name="Allard M.W."/>
            <person name="Gonzalez-Escalona N."/>
            <person name="Timme R."/>
        </authorList>
    </citation>
    <scope>NUCLEOTIDE SEQUENCE [LARGE SCALE GENOMIC DNA]</scope>
    <source>
        <strain evidence="2 3">CFSAN001627</strain>
    </source>
</reference>
<dbReference type="PATRIC" id="fig|1232189.3.peg.2949"/>
<gene>
    <name evidence="2" type="ORF">CFSAN001627_18803</name>
</gene>
<organism evidence="2 3">
    <name type="scientific">Clostridium botulinum CFSAN001627</name>
    <dbReference type="NCBI Taxonomy" id="1232189"/>
    <lineage>
        <taxon>Bacteria</taxon>
        <taxon>Bacillati</taxon>
        <taxon>Bacillota</taxon>
        <taxon>Clostridia</taxon>
        <taxon>Eubacteriales</taxon>
        <taxon>Clostridiaceae</taxon>
        <taxon>Clostridium</taxon>
    </lineage>
</organism>
<protein>
    <submittedName>
        <fullName evidence="2">Uncharacterized protein</fullName>
    </submittedName>
</protein>
<sequence>MLNENDEQSQLEKTIEPSSIEEISSSQDDRKVIETPEENNRYYMNQMIQKFQMKLLLNIQKSINKIEIWKFYLE</sequence>
<dbReference type="AlphaFoldDB" id="M1ZV34"/>
<evidence type="ECO:0000256" key="1">
    <source>
        <dbReference type="SAM" id="MobiDB-lite"/>
    </source>
</evidence>
<accession>M1ZV34</accession>
<name>M1ZV34_CLOBO</name>
<proteinExistence type="predicted"/>
<comment type="caution">
    <text evidence="2">The sequence shown here is derived from an EMBL/GenBank/DDBJ whole genome shotgun (WGS) entry which is preliminary data.</text>
</comment>